<dbReference type="PROSITE" id="PS51257">
    <property type="entry name" value="PROKAR_LIPOPROTEIN"/>
    <property type="match status" value="1"/>
</dbReference>
<name>A0ABS0WQ50_9FLAO</name>
<sequence length="168" mass="19468">MRNILLILTVITLISCDNKTDKNNNSIIGMQFQNFRQLNQLEKYTKVSDTTIYESNLEPKYGILQLRDNSNNLVIFKSISLDSIRNTTFKILDTLIIPNPNKTELITIGYCQINNDNNENLIALVDKTDSLKIQNIKKIWKANTDSEKIEKVNNLNEINCINEWFVKK</sequence>
<evidence type="ECO:0000313" key="2">
    <source>
        <dbReference type="Proteomes" id="UP000623301"/>
    </source>
</evidence>
<accession>A0ABS0WQ50</accession>
<organism evidence="1 2">
    <name type="scientific">Aureibaculum flavum</name>
    <dbReference type="NCBI Taxonomy" id="2795986"/>
    <lineage>
        <taxon>Bacteria</taxon>
        <taxon>Pseudomonadati</taxon>
        <taxon>Bacteroidota</taxon>
        <taxon>Flavobacteriia</taxon>
        <taxon>Flavobacteriales</taxon>
        <taxon>Flavobacteriaceae</taxon>
        <taxon>Aureibaculum</taxon>
    </lineage>
</organism>
<evidence type="ECO:0008006" key="3">
    <source>
        <dbReference type="Google" id="ProtNLM"/>
    </source>
</evidence>
<dbReference type="Proteomes" id="UP000623301">
    <property type="component" value="Unassembled WGS sequence"/>
</dbReference>
<proteinExistence type="predicted"/>
<keyword evidence="2" id="KW-1185">Reference proteome</keyword>
<dbReference type="EMBL" id="JAEHFJ010000003">
    <property type="protein sequence ID" value="MBJ2174107.1"/>
    <property type="molecule type" value="Genomic_DNA"/>
</dbReference>
<comment type="caution">
    <text evidence="1">The sequence shown here is derived from an EMBL/GenBank/DDBJ whole genome shotgun (WGS) entry which is preliminary data.</text>
</comment>
<protein>
    <recommendedName>
        <fullName evidence="3">Lipoprotein</fullName>
    </recommendedName>
</protein>
<gene>
    <name evidence="1" type="ORF">JBL43_07655</name>
</gene>
<reference evidence="1 2" key="1">
    <citation type="submission" date="2020-12" db="EMBL/GenBank/DDBJ databases">
        <title>Aureibaculum luteum sp. nov. and Aureibaculum flavum sp. nov., novel members of the family Flavobacteriaceae isolated from Antarctic intertidal sediments.</title>
        <authorList>
            <person name="He X."/>
            <person name="Zhang X."/>
        </authorList>
    </citation>
    <scope>NUCLEOTIDE SEQUENCE [LARGE SCALE GENOMIC DNA]</scope>
    <source>
        <strain evidence="1 2">A20</strain>
    </source>
</reference>
<dbReference type="RefSeq" id="WP_198840864.1">
    <property type="nucleotide sequence ID" value="NZ_JAEHFJ010000003.1"/>
</dbReference>
<evidence type="ECO:0000313" key="1">
    <source>
        <dbReference type="EMBL" id="MBJ2174107.1"/>
    </source>
</evidence>